<dbReference type="InterPro" id="IPR036188">
    <property type="entry name" value="FAD/NAD-bd_sf"/>
</dbReference>
<organism evidence="4 5">
    <name type="scientific">Ignisphaera aggregans (strain DSM 17230 / JCM 13409 / AQ1.S1)</name>
    <dbReference type="NCBI Taxonomy" id="583356"/>
    <lineage>
        <taxon>Archaea</taxon>
        <taxon>Thermoproteota</taxon>
        <taxon>Thermoprotei</taxon>
        <taxon>Desulfurococcales</taxon>
        <taxon>Desulfurococcaceae</taxon>
        <taxon>Ignisphaera</taxon>
    </lineage>
</organism>
<accession>E0SS79</accession>
<dbReference type="Pfam" id="PF07992">
    <property type="entry name" value="Pyr_redox_2"/>
    <property type="match status" value="1"/>
</dbReference>
<reference evidence="4 5" key="1">
    <citation type="journal article" date="2010" name="Stand. Genomic Sci.">
        <title>Complete genome sequence of Ignisphaera aggregans type strain (AQ1.S1).</title>
        <authorList>
            <person name="Goker M."/>
            <person name="Held B."/>
            <person name="Lapidus A."/>
            <person name="Nolan M."/>
            <person name="Spring S."/>
            <person name="Yasawong M."/>
            <person name="Lucas S."/>
            <person name="Glavina Del Rio T."/>
            <person name="Tice H."/>
            <person name="Cheng J.F."/>
            <person name="Goodwin L."/>
            <person name="Tapia R."/>
            <person name="Pitluck S."/>
            <person name="Liolios K."/>
            <person name="Ivanova N."/>
            <person name="Mavromatis K."/>
            <person name="Mikhailova N."/>
            <person name="Pati A."/>
            <person name="Chen A."/>
            <person name="Palaniappan K."/>
            <person name="Brambilla E."/>
            <person name="Land M."/>
            <person name="Hauser L."/>
            <person name="Chang Y.J."/>
            <person name="Jeffries C.D."/>
            <person name="Brettin T."/>
            <person name="Detter J.C."/>
            <person name="Han C."/>
            <person name="Rohde M."/>
            <person name="Sikorski J."/>
            <person name="Woyke T."/>
            <person name="Bristow J."/>
            <person name="Eisen J.A."/>
            <person name="Markowitz V."/>
            <person name="Hugenholtz P."/>
            <person name="Kyrpides N.C."/>
            <person name="Klenk H.P."/>
        </authorList>
    </citation>
    <scope>NUCLEOTIDE SEQUENCE [LARGE SCALE GENOMIC DNA]</scope>
    <source>
        <strain evidence="5">DSM 17230 / JCM 13409 / AQ1.S1</strain>
    </source>
</reference>
<feature type="domain" description="FAD/NAD(P)-binding" evidence="3">
    <location>
        <begin position="6"/>
        <end position="287"/>
    </location>
</feature>
<dbReference type="Proteomes" id="UP000001304">
    <property type="component" value="Chromosome"/>
</dbReference>
<gene>
    <name evidence="4" type="ordered locus">Igag_1739</name>
</gene>
<dbReference type="BioCyc" id="IAGG583356:GHAH-1726-MONOMER"/>
<dbReference type="AlphaFoldDB" id="E0SS79"/>
<evidence type="ECO:0000313" key="4">
    <source>
        <dbReference type="EMBL" id="ADM28536.1"/>
    </source>
</evidence>
<dbReference type="PRINTS" id="PR00469">
    <property type="entry name" value="PNDRDTASEII"/>
</dbReference>
<dbReference type="SUPFAM" id="SSF51905">
    <property type="entry name" value="FAD/NAD(P)-binding domain"/>
    <property type="match status" value="1"/>
</dbReference>
<keyword evidence="5" id="KW-1185">Reference proteome</keyword>
<dbReference type="STRING" id="583356.Igag_1739"/>
<evidence type="ECO:0000259" key="3">
    <source>
        <dbReference type="Pfam" id="PF07992"/>
    </source>
</evidence>
<evidence type="ECO:0000313" key="5">
    <source>
        <dbReference type="Proteomes" id="UP000001304"/>
    </source>
</evidence>
<evidence type="ECO:0000256" key="2">
    <source>
        <dbReference type="ARBA" id="ARBA00023002"/>
    </source>
</evidence>
<sequence>MDVESYDVVIIGGGIAGFSAALYTARQGLKTAVITIDIGGQLSYASVIENYPGVEAISGLNLVLKVQNQALSYGVEVYIDEVIGLEKTDQGFLVRTKKGLVFNAISVIAACGKAPKRLGIESEDNFIGRGLSYCVICDGPLYRGKDVALVSFGEKGIENIQFLASIARKVYYIVSSERDPSIEIAKEYSNVSIFTGHRVVELYGGQKLEKIVLVDKNGNRVEINIDALFVELGFETRIDFLKPFVDVNDKGEVIVDKYGRTKTEGLFAAGDLVETPYKQAVIAASSGVIAALSAINYVYSVKGLRRSIVSDWMKKQKTERVISKFRL</sequence>
<dbReference type="HOGENOM" id="CLU_031864_5_3_2"/>
<dbReference type="InterPro" id="IPR023753">
    <property type="entry name" value="FAD/NAD-binding_dom"/>
</dbReference>
<dbReference type="PRINTS" id="PR00368">
    <property type="entry name" value="FADPNR"/>
</dbReference>
<dbReference type="PANTHER" id="PTHR48105">
    <property type="entry name" value="THIOREDOXIN REDUCTASE 1-RELATED-RELATED"/>
    <property type="match status" value="1"/>
</dbReference>
<dbReference type="EMBL" id="CP002098">
    <property type="protein sequence ID" value="ADM28536.1"/>
    <property type="molecule type" value="Genomic_DNA"/>
</dbReference>
<dbReference type="EC" id="1.8.1.9" evidence="4"/>
<protein>
    <submittedName>
        <fullName evidence="4">Thioredoxin-disulfide reductase</fullName>
        <ecNumber evidence="4">1.8.1.9</ecNumber>
    </submittedName>
</protein>
<dbReference type="GO" id="GO:0004791">
    <property type="term" value="F:thioredoxin-disulfide reductase (NADPH) activity"/>
    <property type="evidence" value="ECO:0007669"/>
    <property type="project" value="UniProtKB-EC"/>
</dbReference>
<name>E0SS79_IGNAA</name>
<dbReference type="Gene3D" id="3.50.50.60">
    <property type="entry name" value="FAD/NAD(P)-binding domain"/>
    <property type="match status" value="2"/>
</dbReference>
<dbReference type="KEGG" id="iag:Igag_1739"/>
<keyword evidence="2 4" id="KW-0560">Oxidoreductase</keyword>
<evidence type="ECO:0000256" key="1">
    <source>
        <dbReference type="ARBA" id="ARBA00022630"/>
    </source>
</evidence>
<dbReference type="InterPro" id="IPR050097">
    <property type="entry name" value="Ferredoxin-NADP_redctase_2"/>
</dbReference>
<keyword evidence="1" id="KW-0285">Flavoprotein</keyword>
<proteinExistence type="predicted"/>